<reference evidence="3" key="1">
    <citation type="submission" date="2022-11" db="UniProtKB">
        <authorList>
            <consortium name="WormBaseParasite"/>
        </authorList>
    </citation>
    <scope>IDENTIFICATION</scope>
</reference>
<sequence>MWGLEKTLDELPKLVGSEKHPNKRKTCVEFWAAIRRQQREERDLLPDFNMVTDVAPILDLSVSRSMLNSTSDDSLPLSAKGDENLRLEVTGPETLREKLKDSCRESIALFANTGVSEAKCANTSALSRSSKLSSTNEEETTGGGVRMYLKGQRNSAFEMPYEKIFETRPLIVKAPIESASDASRLSMDAATIGHNAFRQLANCEDSRPSNSTASSRVARRSFVIENSLFSQRSSPCASQNVGCISFIVDEQAFDAGDEDRHLPSDAVDENEILSTRLSPSIAIEPKQSNGVRRSSRKRVAPLRFWLGEQAVYRVNEQGDRELVDVSTVRIQDAFLIEHNTASPRVAMQRKVQRTNQRSTKRRQTDQSLRRSCRRHVIRTQFA</sequence>
<dbReference type="Proteomes" id="UP000887569">
    <property type="component" value="Unplaced"/>
</dbReference>
<protein>
    <submittedName>
        <fullName evidence="3">Uncharacterized protein</fullName>
    </submittedName>
</protein>
<dbReference type="WBParaSite" id="PgR003_g222_t01">
    <property type="protein sequence ID" value="PgR003_g222_t01"/>
    <property type="gene ID" value="PgR003_g222"/>
</dbReference>
<keyword evidence="2" id="KW-1185">Reference proteome</keyword>
<evidence type="ECO:0000256" key="1">
    <source>
        <dbReference type="SAM" id="MobiDB-lite"/>
    </source>
</evidence>
<evidence type="ECO:0000313" key="3">
    <source>
        <dbReference type="WBParaSite" id="PgR003_g222_t01"/>
    </source>
</evidence>
<name>A0A915AA22_PARUN</name>
<dbReference type="AlphaFoldDB" id="A0A915AA22"/>
<evidence type="ECO:0000313" key="2">
    <source>
        <dbReference type="Proteomes" id="UP000887569"/>
    </source>
</evidence>
<organism evidence="2 3">
    <name type="scientific">Parascaris univalens</name>
    <name type="common">Nematode worm</name>
    <dbReference type="NCBI Taxonomy" id="6257"/>
    <lineage>
        <taxon>Eukaryota</taxon>
        <taxon>Metazoa</taxon>
        <taxon>Ecdysozoa</taxon>
        <taxon>Nematoda</taxon>
        <taxon>Chromadorea</taxon>
        <taxon>Rhabditida</taxon>
        <taxon>Spirurina</taxon>
        <taxon>Ascaridomorpha</taxon>
        <taxon>Ascaridoidea</taxon>
        <taxon>Ascarididae</taxon>
        <taxon>Parascaris</taxon>
    </lineage>
</organism>
<proteinExistence type="predicted"/>
<accession>A0A915AA22</accession>
<feature type="region of interest" description="Disordered" evidence="1">
    <location>
        <begin position="346"/>
        <end position="371"/>
    </location>
</feature>